<keyword evidence="7" id="KW-0677">Repeat</keyword>
<evidence type="ECO:0000256" key="6">
    <source>
        <dbReference type="ARBA" id="ARBA00022692"/>
    </source>
</evidence>
<evidence type="ECO:0000256" key="12">
    <source>
        <dbReference type="ARBA" id="ARBA00037847"/>
    </source>
</evidence>
<comment type="similarity">
    <text evidence="3">Belongs to the RLP family.</text>
</comment>
<evidence type="ECO:0000313" key="15">
    <source>
        <dbReference type="Proteomes" id="UP001420932"/>
    </source>
</evidence>
<dbReference type="PANTHER" id="PTHR27004">
    <property type="entry name" value="RECEPTOR-LIKE PROTEIN 12 ISOFORM X1"/>
    <property type="match status" value="1"/>
</dbReference>
<evidence type="ECO:0000256" key="5">
    <source>
        <dbReference type="ARBA" id="ARBA00022614"/>
    </source>
</evidence>
<dbReference type="InterPro" id="IPR032675">
    <property type="entry name" value="LRR_dom_sf"/>
</dbReference>
<keyword evidence="10" id="KW-0675">Receptor</keyword>
<keyword evidence="8 13" id="KW-1133">Transmembrane helix</keyword>
<proteinExistence type="inferred from homology"/>
<comment type="subcellular location">
    <subcellularLocation>
        <location evidence="1">Cell membrane</location>
    </subcellularLocation>
    <subcellularLocation>
        <location evidence="12">Endomembrane system</location>
        <topology evidence="12">Single-pass membrane protein</topology>
    </subcellularLocation>
    <subcellularLocation>
        <location evidence="2">Membrane</location>
        <topology evidence="2">Single-pass type I membrane protein</topology>
    </subcellularLocation>
</comment>
<keyword evidence="6 13" id="KW-0812">Transmembrane</keyword>
<name>A0AAP0L0E9_9MAGN</name>
<keyword evidence="5" id="KW-0433">Leucine-rich repeat</keyword>
<dbReference type="PANTHER" id="PTHR27004:SF428">
    <property type="entry name" value="OS01G0160600 PROTEIN"/>
    <property type="match status" value="1"/>
</dbReference>
<keyword evidence="11" id="KW-0325">Glycoprotein</keyword>
<dbReference type="Gene3D" id="3.80.10.10">
    <property type="entry name" value="Ribonuclease Inhibitor"/>
    <property type="match status" value="1"/>
</dbReference>
<evidence type="ECO:0000256" key="1">
    <source>
        <dbReference type="ARBA" id="ARBA00004236"/>
    </source>
</evidence>
<evidence type="ECO:0000256" key="7">
    <source>
        <dbReference type="ARBA" id="ARBA00022737"/>
    </source>
</evidence>
<sequence length="191" mass="21710">MPAWIWNKVRTLYLSLDSLVGFEDPISHYFSSSLDTLDLSSNSFEDKWGNTPCLVGEIPLELTSLTFLSVLNVSRNHLIGTIPSGRQFDTFPSSSFEGNSRLCGIQLQIDCNPNKSGNVAPPSDHANQSNDTNFDWIFAVAGYGSGLIVGVVIEHFVLWRNRYYLEKFMNTIKFFQGKRPLRVRSLRRRRN</sequence>
<evidence type="ECO:0000256" key="11">
    <source>
        <dbReference type="ARBA" id="ARBA00023180"/>
    </source>
</evidence>
<evidence type="ECO:0000313" key="14">
    <source>
        <dbReference type="EMBL" id="KAK9162001.1"/>
    </source>
</evidence>
<keyword evidence="15" id="KW-1185">Reference proteome</keyword>
<keyword evidence="4" id="KW-1003">Cell membrane</keyword>
<evidence type="ECO:0000256" key="4">
    <source>
        <dbReference type="ARBA" id="ARBA00022475"/>
    </source>
</evidence>
<comment type="caution">
    <text evidence="14">The sequence shown here is derived from an EMBL/GenBank/DDBJ whole genome shotgun (WGS) entry which is preliminary data.</text>
</comment>
<evidence type="ECO:0000256" key="8">
    <source>
        <dbReference type="ARBA" id="ARBA00022989"/>
    </source>
</evidence>
<dbReference type="EMBL" id="JBBNAF010000002">
    <property type="protein sequence ID" value="KAK9162001.1"/>
    <property type="molecule type" value="Genomic_DNA"/>
</dbReference>
<dbReference type="GO" id="GO:0005886">
    <property type="term" value="C:plasma membrane"/>
    <property type="evidence" value="ECO:0007669"/>
    <property type="project" value="UniProtKB-SubCell"/>
</dbReference>
<gene>
    <name evidence="14" type="ORF">Syun_002903</name>
</gene>
<accession>A0AAP0L0E9</accession>
<evidence type="ECO:0000256" key="13">
    <source>
        <dbReference type="SAM" id="Phobius"/>
    </source>
</evidence>
<feature type="transmembrane region" description="Helical" evidence="13">
    <location>
        <begin position="136"/>
        <end position="159"/>
    </location>
</feature>
<organism evidence="14 15">
    <name type="scientific">Stephania yunnanensis</name>
    <dbReference type="NCBI Taxonomy" id="152371"/>
    <lineage>
        <taxon>Eukaryota</taxon>
        <taxon>Viridiplantae</taxon>
        <taxon>Streptophyta</taxon>
        <taxon>Embryophyta</taxon>
        <taxon>Tracheophyta</taxon>
        <taxon>Spermatophyta</taxon>
        <taxon>Magnoliopsida</taxon>
        <taxon>Ranunculales</taxon>
        <taxon>Menispermaceae</taxon>
        <taxon>Menispermoideae</taxon>
        <taxon>Cissampelideae</taxon>
        <taxon>Stephania</taxon>
    </lineage>
</organism>
<protein>
    <submittedName>
        <fullName evidence="14">Uncharacterized protein</fullName>
    </submittedName>
</protein>
<dbReference type="Proteomes" id="UP001420932">
    <property type="component" value="Unassembled WGS sequence"/>
</dbReference>
<evidence type="ECO:0000256" key="9">
    <source>
        <dbReference type="ARBA" id="ARBA00023136"/>
    </source>
</evidence>
<dbReference type="SUPFAM" id="SSF52058">
    <property type="entry name" value="L domain-like"/>
    <property type="match status" value="1"/>
</dbReference>
<evidence type="ECO:0000256" key="2">
    <source>
        <dbReference type="ARBA" id="ARBA00004479"/>
    </source>
</evidence>
<evidence type="ECO:0000256" key="3">
    <source>
        <dbReference type="ARBA" id="ARBA00009592"/>
    </source>
</evidence>
<reference evidence="14 15" key="1">
    <citation type="submission" date="2024-01" db="EMBL/GenBank/DDBJ databases">
        <title>Genome assemblies of Stephania.</title>
        <authorList>
            <person name="Yang L."/>
        </authorList>
    </citation>
    <scope>NUCLEOTIDE SEQUENCE [LARGE SCALE GENOMIC DNA]</scope>
    <source>
        <strain evidence="14">YNDBR</strain>
        <tissue evidence="14">Leaf</tissue>
    </source>
</reference>
<evidence type="ECO:0000256" key="10">
    <source>
        <dbReference type="ARBA" id="ARBA00023170"/>
    </source>
</evidence>
<dbReference type="AlphaFoldDB" id="A0AAP0L0E9"/>
<keyword evidence="9 13" id="KW-0472">Membrane</keyword>